<dbReference type="AlphaFoldDB" id="A0A1D3K3D2"/>
<organism evidence="1 2">
    <name type="scientific">Pseudomonas veronii 1YdBTEX2</name>
    <dbReference type="NCBI Taxonomy" id="1295141"/>
    <lineage>
        <taxon>Bacteria</taxon>
        <taxon>Pseudomonadati</taxon>
        <taxon>Pseudomonadota</taxon>
        <taxon>Gammaproteobacteria</taxon>
        <taxon>Pseudomonadales</taxon>
        <taxon>Pseudomonadaceae</taxon>
        <taxon>Pseudomonas</taxon>
    </lineage>
</organism>
<sequence>MDIEFGIELEIAGVDVDCLLWDLDDVEIAVRTLSLYHQFSERFSDAFHCIDNAMSYWLEDGRYADCAESTTTKMFHLRSVIDQHVCFSEATSLPRVIRGVLGINHPASDTQLVATYALIQAVEAVTVLGNWLFNLELRLYDLDYDLVEQIRLTDATQYASLLKRERERSSELEIEAREEFAIRYGETSKALMLASLYQEADHMDNLRNDLIASRFLRTALDQAFAAKASERAKAAGKANGKPGTAKQESTKKLFEEISKSAIKQIAIDPKISAADLVKILVKQGKGSIPTVRKYLKKGGFLPR</sequence>
<dbReference type="EMBL" id="LT599583">
    <property type="protein sequence ID" value="SBW82819.1"/>
    <property type="molecule type" value="Genomic_DNA"/>
</dbReference>
<accession>A0A1D3K3D2</accession>
<evidence type="ECO:0000313" key="2">
    <source>
        <dbReference type="Proteomes" id="UP000245431"/>
    </source>
</evidence>
<proteinExistence type="predicted"/>
<name>A0A1D3K3D2_PSEVE</name>
<gene>
    <name evidence="1" type="ORF">PVE_R1G4937</name>
</gene>
<protein>
    <submittedName>
        <fullName evidence="1">Uncharacterized protein</fullName>
    </submittedName>
</protein>
<reference evidence="2" key="1">
    <citation type="submission" date="2016-07" db="EMBL/GenBank/DDBJ databases">
        <authorList>
            <person name="Florea S."/>
            <person name="Webb J.S."/>
            <person name="Jaromczyk J."/>
            <person name="Schardl C.L."/>
        </authorList>
    </citation>
    <scope>NUCLEOTIDE SEQUENCE [LARGE SCALE GENOMIC DNA]</scope>
    <source>
        <strain evidence="2">1YdBTEX2</strain>
    </source>
</reference>
<evidence type="ECO:0000313" key="1">
    <source>
        <dbReference type="EMBL" id="SBW82819.1"/>
    </source>
</evidence>
<dbReference type="Proteomes" id="UP000245431">
    <property type="component" value="Chromosome PVE_r1"/>
</dbReference>
<dbReference type="RefSeq" id="WP_017846193.1">
    <property type="nucleotide sequence ID" value="NZ_AOUH01000015.1"/>
</dbReference>